<proteinExistence type="predicted"/>
<dbReference type="AlphaFoldDB" id="X1DCX9"/>
<sequence>MQEEKKLFTRKATGLVREIGVGTAVLIAIANVVGLGWQKRVFQATGWAPVGESKFLLGIHPVVMAFAITGIIILVSLYCFSMLSAAMPRSGGGYIFISRILNPGLGFVATWLQFFAVAVSYGLIAVATMEAVWLFAGLAGVTLPGWLTSPIG</sequence>
<keyword evidence="4 5" id="KW-0472">Membrane</keyword>
<evidence type="ECO:0000256" key="4">
    <source>
        <dbReference type="ARBA" id="ARBA00023136"/>
    </source>
</evidence>
<dbReference type="PANTHER" id="PTHR42770">
    <property type="entry name" value="AMINO ACID TRANSPORTER-RELATED"/>
    <property type="match status" value="1"/>
</dbReference>
<feature type="transmembrane region" description="Helical" evidence="5">
    <location>
        <begin position="15"/>
        <end position="37"/>
    </location>
</feature>
<evidence type="ECO:0000256" key="2">
    <source>
        <dbReference type="ARBA" id="ARBA00022692"/>
    </source>
</evidence>
<keyword evidence="2 5" id="KW-0812">Transmembrane</keyword>
<accession>X1DCX9</accession>
<evidence type="ECO:0000313" key="7">
    <source>
        <dbReference type="EMBL" id="GAH18651.1"/>
    </source>
</evidence>
<evidence type="ECO:0000259" key="6">
    <source>
        <dbReference type="Pfam" id="PF00324"/>
    </source>
</evidence>
<evidence type="ECO:0000256" key="1">
    <source>
        <dbReference type="ARBA" id="ARBA00004141"/>
    </source>
</evidence>
<dbReference type="GO" id="GO:0055085">
    <property type="term" value="P:transmembrane transport"/>
    <property type="evidence" value="ECO:0007669"/>
    <property type="project" value="InterPro"/>
</dbReference>
<reference evidence="7" key="1">
    <citation type="journal article" date="2014" name="Front. Microbiol.">
        <title>High frequency of phylogenetically diverse reductive dehalogenase-homologous genes in deep subseafloor sedimentary metagenomes.</title>
        <authorList>
            <person name="Kawai M."/>
            <person name="Futagami T."/>
            <person name="Toyoda A."/>
            <person name="Takaki Y."/>
            <person name="Nishi S."/>
            <person name="Hori S."/>
            <person name="Arai W."/>
            <person name="Tsubouchi T."/>
            <person name="Morono Y."/>
            <person name="Uchiyama I."/>
            <person name="Ito T."/>
            <person name="Fujiyama A."/>
            <person name="Inagaki F."/>
            <person name="Takami H."/>
        </authorList>
    </citation>
    <scope>NUCLEOTIDE SEQUENCE</scope>
    <source>
        <strain evidence="7">Expedition CK06-06</strain>
    </source>
</reference>
<comment type="caution">
    <text evidence="7">The sequence shown here is derived from an EMBL/GenBank/DDBJ whole genome shotgun (WGS) entry which is preliminary data.</text>
</comment>
<evidence type="ECO:0000256" key="5">
    <source>
        <dbReference type="SAM" id="Phobius"/>
    </source>
</evidence>
<dbReference type="Gene3D" id="1.20.1740.10">
    <property type="entry name" value="Amino acid/polyamine transporter I"/>
    <property type="match status" value="1"/>
</dbReference>
<dbReference type="InterPro" id="IPR050367">
    <property type="entry name" value="APC_superfamily"/>
</dbReference>
<feature type="transmembrane region" description="Helical" evidence="5">
    <location>
        <begin position="131"/>
        <end position="149"/>
    </location>
</feature>
<feature type="transmembrane region" description="Helical" evidence="5">
    <location>
        <begin position="57"/>
        <end position="80"/>
    </location>
</feature>
<keyword evidence="3 5" id="KW-1133">Transmembrane helix</keyword>
<feature type="domain" description="Amino acid permease/ SLC12A" evidence="6">
    <location>
        <begin position="25"/>
        <end position="133"/>
    </location>
</feature>
<dbReference type="EMBL" id="BARU01002800">
    <property type="protein sequence ID" value="GAH18651.1"/>
    <property type="molecule type" value="Genomic_DNA"/>
</dbReference>
<dbReference type="GO" id="GO:0016020">
    <property type="term" value="C:membrane"/>
    <property type="evidence" value="ECO:0007669"/>
    <property type="project" value="UniProtKB-SubCell"/>
</dbReference>
<organism evidence="7">
    <name type="scientific">marine sediment metagenome</name>
    <dbReference type="NCBI Taxonomy" id="412755"/>
    <lineage>
        <taxon>unclassified sequences</taxon>
        <taxon>metagenomes</taxon>
        <taxon>ecological metagenomes</taxon>
    </lineage>
</organism>
<gene>
    <name evidence="7" type="ORF">S03H2_06411</name>
</gene>
<protein>
    <recommendedName>
        <fullName evidence="6">Amino acid permease/ SLC12A domain-containing protein</fullName>
    </recommendedName>
</protein>
<evidence type="ECO:0000256" key="3">
    <source>
        <dbReference type="ARBA" id="ARBA00022989"/>
    </source>
</evidence>
<comment type="subcellular location">
    <subcellularLocation>
        <location evidence="1">Membrane</location>
        <topology evidence="1">Multi-pass membrane protein</topology>
    </subcellularLocation>
</comment>
<feature type="non-terminal residue" evidence="7">
    <location>
        <position position="152"/>
    </location>
</feature>
<dbReference type="InterPro" id="IPR004841">
    <property type="entry name" value="AA-permease/SLC12A_dom"/>
</dbReference>
<feature type="transmembrane region" description="Helical" evidence="5">
    <location>
        <begin position="100"/>
        <end position="125"/>
    </location>
</feature>
<name>X1DCX9_9ZZZZ</name>
<dbReference type="PANTHER" id="PTHR42770:SF7">
    <property type="entry name" value="MEMBRANE PROTEIN"/>
    <property type="match status" value="1"/>
</dbReference>
<dbReference type="Pfam" id="PF00324">
    <property type="entry name" value="AA_permease"/>
    <property type="match status" value="1"/>
</dbReference>